<evidence type="ECO:0008006" key="3">
    <source>
        <dbReference type="Google" id="ProtNLM"/>
    </source>
</evidence>
<accession>C6I110</accession>
<evidence type="ECO:0000313" key="2">
    <source>
        <dbReference type="Proteomes" id="UP000009374"/>
    </source>
</evidence>
<sequence>MLLGLGLGVFVGLGSPVLPALSGPELLTAGGGSGMAWGDEAPPPGLDILVFVDETGSTNRQFDVYRRALLDRIIPGLKQGDRLRVLPITDDNSLISDFMAEGTLAPKPPFDSLSDNELDYKAKMKALNAKNDAIRQQLLDTMKKKLAKPGKSKYTDLFGAARMASQLFSADKMRPVVVFLSDMQEDRGRFRYNTMTFGKKDLDRVGKAYGFPDLKHVCVYVVGTRSPSIERTRKMIKFWEKYFEKSGADITPDHMVSMLVNWPPPDGCGSPRVTEKKGSWLDRIKKQL</sequence>
<evidence type="ECO:0000313" key="1">
    <source>
        <dbReference type="EMBL" id="EES51438.1"/>
    </source>
</evidence>
<proteinExistence type="predicted"/>
<dbReference type="AlphaFoldDB" id="C6I110"/>
<dbReference type="Proteomes" id="UP000009374">
    <property type="component" value="Unassembled WGS sequence"/>
</dbReference>
<dbReference type="EMBL" id="GG693890">
    <property type="protein sequence ID" value="EES51438.1"/>
    <property type="molecule type" value="Genomic_DNA"/>
</dbReference>
<protein>
    <recommendedName>
        <fullName evidence="3">VWFA domain-containing protein</fullName>
    </recommendedName>
</protein>
<gene>
    <name evidence="1" type="ORF">UBAL3_96150002</name>
</gene>
<name>C6I110_9BACT</name>
<organism evidence="1 2">
    <name type="scientific">Leptospirillum ferrodiazotrophum</name>
    <dbReference type="NCBI Taxonomy" id="412449"/>
    <lineage>
        <taxon>Bacteria</taxon>
        <taxon>Pseudomonadati</taxon>
        <taxon>Nitrospirota</taxon>
        <taxon>Nitrospiria</taxon>
        <taxon>Nitrospirales</taxon>
        <taxon>Nitrospiraceae</taxon>
        <taxon>Leptospirillum</taxon>
    </lineage>
</organism>
<reference evidence="1 2" key="1">
    <citation type="journal article" date="2009" name="Appl. Environ. Microbiol.">
        <title>Community genomic and proteomic analyses of chemoautotrophic iron-oxidizing "Leptospirillum rubarum" (Group II) and "Leptospirillum ferrodiazotrophum" (Group III) bacteria in acid mine drainage biofilms.</title>
        <authorList>
            <person name="Goltsman D.S."/>
            <person name="Denef V.J."/>
            <person name="Singer S.W."/>
            <person name="VerBerkmoes N.C."/>
            <person name="Lefsrud M."/>
            <person name="Mueller R.S."/>
            <person name="Dick G.J."/>
            <person name="Sun C.L."/>
            <person name="Wheeler K.E."/>
            <person name="Zemla A."/>
            <person name="Baker B.J."/>
            <person name="Hauser L."/>
            <person name="Land M."/>
            <person name="Shah M.B."/>
            <person name="Thelen M.P."/>
            <person name="Hettich R.L."/>
            <person name="Banfield J.F."/>
        </authorList>
    </citation>
    <scope>NUCLEOTIDE SEQUENCE [LARGE SCALE GENOMIC DNA]</scope>
</reference>
<keyword evidence="2" id="KW-1185">Reference proteome</keyword>